<keyword evidence="1" id="KW-0489">Methyltransferase</keyword>
<dbReference type="RefSeq" id="WP_165299792.1">
    <property type="nucleotide sequence ID" value="NZ_JAAKZZ010000169.1"/>
</dbReference>
<proteinExistence type="predicted"/>
<dbReference type="GO" id="GO:0032259">
    <property type="term" value="P:methylation"/>
    <property type="evidence" value="ECO:0007669"/>
    <property type="project" value="UniProtKB-KW"/>
</dbReference>
<evidence type="ECO:0000313" key="3">
    <source>
        <dbReference type="EMBL" id="NGO70119.1"/>
    </source>
</evidence>
<evidence type="ECO:0000313" key="4">
    <source>
        <dbReference type="Proteomes" id="UP000477722"/>
    </source>
</evidence>
<dbReference type="EMBL" id="JAAKZZ010000169">
    <property type="protein sequence ID" value="NGO70119.1"/>
    <property type="molecule type" value="Genomic_DNA"/>
</dbReference>
<dbReference type="PANTHER" id="PTHR12049">
    <property type="entry name" value="PROTEIN ARGININE METHYLTRANSFERASE NDUFAF7, MITOCHONDRIAL"/>
    <property type="match status" value="1"/>
</dbReference>
<gene>
    <name evidence="3" type="ORF">G5C65_17505</name>
</gene>
<name>A0A6G4WXU8_9ACTN</name>
<sequence length="338" mass="35614">MTSESGGAPVRWRTAAEQALYGPDGFYTREAPGSHFRTSVHASALFAQAVARLLLRVDTALGHPAPLDLVDVGGGRGELAHGVLEALSGTEAERRVRVRVIERGPRPERADPRVGWEDELPGPGSVAGLVFANEWLDNVPLDIAGTDGAGVPRYVLTDRAGRERLGPPLEAEDAAWLARWWPLAGAGPGARAEVGRPRDEAWTAAVRALGGGLAVAADYAHSRDARPPFGTLTGFREGREVPAVPDGRGDLTAHVALDACADACGPLCAQVRMRTQREVLRDLEVTGTRPPLALAHTDPAEYVRRLGAAGEAAELLDPGGLGAFGWLLCGVGMPVPLD</sequence>
<evidence type="ECO:0000256" key="1">
    <source>
        <dbReference type="ARBA" id="ARBA00022603"/>
    </source>
</evidence>
<dbReference type="GO" id="GO:0035243">
    <property type="term" value="F:protein-arginine omega-N symmetric methyltransferase activity"/>
    <property type="evidence" value="ECO:0007669"/>
    <property type="project" value="TreeGrafter"/>
</dbReference>
<keyword evidence="2" id="KW-0808">Transferase</keyword>
<dbReference type="InterPro" id="IPR003788">
    <property type="entry name" value="NDUFAF7"/>
</dbReference>
<dbReference type="PANTHER" id="PTHR12049:SF7">
    <property type="entry name" value="PROTEIN ARGININE METHYLTRANSFERASE NDUFAF7, MITOCHONDRIAL"/>
    <property type="match status" value="1"/>
</dbReference>
<keyword evidence="4" id="KW-1185">Reference proteome</keyword>
<accession>A0A6G4WXU8</accession>
<organism evidence="3 4">
    <name type="scientific">Streptomyces boncukensis</name>
    <dbReference type="NCBI Taxonomy" id="2711219"/>
    <lineage>
        <taxon>Bacteria</taxon>
        <taxon>Bacillati</taxon>
        <taxon>Actinomycetota</taxon>
        <taxon>Actinomycetes</taxon>
        <taxon>Kitasatosporales</taxon>
        <taxon>Streptomycetaceae</taxon>
        <taxon>Streptomyces</taxon>
    </lineage>
</organism>
<dbReference type="Pfam" id="PF02636">
    <property type="entry name" value="Methyltransf_28"/>
    <property type="match status" value="1"/>
</dbReference>
<protein>
    <recommendedName>
        <fullName evidence="5">SAM-dependent methyltransferase</fullName>
    </recommendedName>
</protein>
<dbReference type="Gene3D" id="3.40.50.12710">
    <property type="match status" value="1"/>
</dbReference>
<evidence type="ECO:0008006" key="5">
    <source>
        <dbReference type="Google" id="ProtNLM"/>
    </source>
</evidence>
<dbReference type="SUPFAM" id="SSF53335">
    <property type="entry name" value="S-adenosyl-L-methionine-dependent methyltransferases"/>
    <property type="match status" value="1"/>
</dbReference>
<dbReference type="InterPro" id="IPR029063">
    <property type="entry name" value="SAM-dependent_MTases_sf"/>
</dbReference>
<evidence type="ECO:0000256" key="2">
    <source>
        <dbReference type="ARBA" id="ARBA00022679"/>
    </source>
</evidence>
<dbReference type="InterPro" id="IPR038375">
    <property type="entry name" value="NDUFAF7_sf"/>
</dbReference>
<dbReference type="Proteomes" id="UP000477722">
    <property type="component" value="Unassembled WGS sequence"/>
</dbReference>
<comment type="caution">
    <text evidence="3">The sequence shown here is derived from an EMBL/GenBank/DDBJ whole genome shotgun (WGS) entry which is preliminary data.</text>
</comment>
<reference evidence="3 4" key="1">
    <citation type="submission" date="2020-02" db="EMBL/GenBank/DDBJ databases">
        <title>Whole-genome analyses of novel actinobacteria.</title>
        <authorList>
            <person name="Sahin N."/>
            <person name="Tatar D."/>
        </authorList>
    </citation>
    <scope>NUCLEOTIDE SEQUENCE [LARGE SCALE GENOMIC DNA]</scope>
    <source>
        <strain evidence="3 4">SB3404</strain>
    </source>
</reference>
<dbReference type="AlphaFoldDB" id="A0A6G4WXU8"/>